<evidence type="ECO:0000313" key="3">
    <source>
        <dbReference type="Proteomes" id="UP000314294"/>
    </source>
</evidence>
<reference evidence="2 3" key="1">
    <citation type="submission" date="2019-03" db="EMBL/GenBank/DDBJ databases">
        <title>First draft genome of Liparis tanakae, snailfish: a comprehensive survey of snailfish specific genes.</title>
        <authorList>
            <person name="Kim W."/>
            <person name="Song I."/>
            <person name="Jeong J.-H."/>
            <person name="Kim D."/>
            <person name="Kim S."/>
            <person name="Ryu S."/>
            <person name="Song J.Y."/>
            <person name="Lee S.K."/>
        </authorList>
    </citation>
    <scope>NUCLEOTIDE SEQUENCE [LARGE SCALE GENOMIC DNA]</scope>
    <source>
        <tissue evidence="2">Muscle</tissue>
    </source>
</reference>
<feature type="compositionally biased region" description="Low complexity" evidence="1">
    <location>
        <begin position="226"/>
        <end position="253"/>
    </location>
</feature>
<accession>A0A4Z2FSC2</accession>
<organism evidence="2 3">
    <name type="scientific">Liparis tanakae</name>
    <name type="common">Tanaka's snailfish</name>
    <dbReference type="NCBI Taxonomy" id="230148"/>
    <lineage>
        <taxon>Eukaryota</taxon>
        <taxon>Metazoa</taxon>
        <taxon>Chordata</taxon>
        <taxon>Craniata</taxon>
        <taxon>Vertebrata</taxon>
        <taxon>Euteleostomi</taxon>
        <taxon>Actinopterygii</taxon>
        <taxon>Neopterygii</taxon>
        <taxon>Teleostei</taxon>
        <taxon>Neoteleostei</taxon>
        <taxon>Acanthomorphata</taxon>
        <taxon>Eupercaria</taxon>
        <taxon>Perciformes</taxon>
        <taxon>Cottioidei</taxon>
        <taxon>Cottales</taxon>
        <taxon>Liparidae</taxon>
        <taxon>Liparis</taxon>
    </lineage>
</organism>
<gene>
    <name evidence="2" type="ORF">EYF80_045744</name>
</gene>
<protein>
    <submittedName>
        <fullName evidence="2">Uncharacterized protein</fullName>
    </submittedName>
</protein>
<proteinExistence type="predicted"/>
<comment type="caution">
    <text evidence="2">The sequence shown here is derived from an EMBL/GenBank/DDBJ whole genome shotgun (WGS) entry which is preliminary data.</text>
</comment>
<evidence type="ECO:0000313" key="2">
    <source>
        <dbReference type="EMBL" id="TNN44059.1"/>
    </source>
</evidence>
<name>A0A4Z2FSC2_9TELE</name>
<dbReference type="AlphaFoldDB" id="A0A4Z2FSC2"/>
<sequence>MSSVLLTMIGRGAAAEDTSLARSPWAFASPSPPSSSSSSSSRRLCSGAACLERARCLRGWRKSAGSGIAVGSSGPVTISTGTHSRPRSALEDALAPWRLGFTAREEEAEQEEEGEAPDGDCWEKEFCRAPCWGPWLLWARAKRPCLCCIRWWCSFWRAACSWKERYAAASVCFCSSVLRMVEQWLRRFSSSRKWRSFSLRLALRAPTKEPLRLSSWRSSPREYSCSARQLSESQQRSSSSSSSSSTSSSSWDSGETGKS</sequence>
<dbReference type="Proteomes" id="UP000314294">
    <property type="component" value="Unassembled WGS sequence"/>
</dbReference>
<feature type="region of interest" description="Disordered" evidence="1">
    <location>
        <begin position="216"/>
        <end position="259"/>
    </location>
</feature>
<dbReference type="EMBL" id="SRLO01000926">
    <property type="protein sequence ID" value="TNN44059.1"/>
    <property type="molecule type" value="Genomic_DNA"/>
</dbReference>
<keyword evidence="3" id="KW-1185">Reference proteome</keyword>
<evidence type="ECO:0000256" key="1">
    <source>
        <dbReference type="SAM" id="MobiDB-lite"/>
    </source>
</evidence>